<feature type="non-terminal residue" evidence="2">
    <location>
        <position position="104"/>
    </location>
</feature>
<dbReference type="EMBL" id="AP015040">
    <property type="protein sequence ID" value="BAT93439.1"/>
    <property type="molecule type" value="Genomic_DNA"/>
</dbReference>
<feature type="region of interest" description="Disordered" evidence="1">
    <location>
        <begin position="50"/>
        <end position="104"/>
    </location>
</feature>
<reference evidence="2 3" key="1">
    <citation type="journal article" date="2015" name="Sci. Rep.">
        <title>The power of single molecule real-time sequencing technology in the de novo assembly of a eukaryotic genome.</title>
        <authorList>
            <person name="Sakai H."/>
            <person name="Naito K."/>
            <person name="Ogiso-Tanaka E."/>
            <person name="Takahashi Y."/>
            <person name="Iseki K."/>
            <person name="Muto C."/>
            <person name="Satou K."/>
            <person name="Teruya K."/>
            <person name="Shiroma A."/>
            <person name="Shimoji M."/>
            <person name="Hirano T."/>
            <person name="Itoh T."/>
            <person name="Kaga A."/>
            <person name="Tomooka N."/>
        </authorList>
    </citation>
    <scope>NUCLEOTIDE SEQUENCE [LARGE SCALE GENOMIC DNA]</scope>
    <source>
        <strain evidence="3">cv. Shumari</strain>
    </source>
</reference>
<proteinExistence type="predicted"/>
<gene>
    <name evidence="2" type="primary">Vigan.07G240000</name>
    <name evidence="2" type="ORF">VIGAN_07240000</name>
</gene>
<sequence length="104" mass="11965">MPPEKKYLRICCLMRSAEVLGSVNLCGHLCYRNTRLLVCLEEDQIIKELEPGEEQQKHQTRRLKKAQRLGAHSRGAEGQLSRKDPWAPSYGALSTTHHVWTPER</sequence>
<evidence type="ECO:0000313" key="3">
    <source>
        <dbReference type="Proteomes" id="UP000291084"/>
    </source>
</evidence>
<evidence type="ECO:0000256" key="1">
    <source>
        <dbReference type="SAM" id="MobiDB-lite"/>
    </source>
</evidence>
<dbReference type="AlphaFoldDB" id="A0A0S3SKP6"/>
<dbReference type="Proteomes" id="UP000291084">
    <property type="component" value="Chromosome 7"/>
</dbReference>
<name>A0A0S3SKP6_PHAAN</name>
<protein>
    <submittedName>
        <fullName evidence="2">Uncharacterized protein</fullName>
    </submittedName>
</protein>
<organism evidence="2 3">
    <name type="scientific">Vigna angularis var. angularis</name>
    <dbReference type="NCBI Taxonomy" id="157739"/>
    <lineage>
        <taxon>Eukaryota</taxon>
        <taxon>Viridiplantae</taxon>
        <taxon>Streptophyta</taxon>
        <taxon>Embryophyta</taxon>
        <taxon>Tracheophyta</taxon>
        <taxon>Spermatophyta</taxon>
        <taxon>Magnoliopsida</taxon>
        <taxon>eudicotyledons</taxon>
        <taxon>Gunneridae</taxon>
        <taxon>Pentapetalae</taxon>
        <taxon>rosids</taxon>
        <taxon>fabids</taxon>
        <taxon>Fabales</taxon>
        <taxon>Fabaceae</taxon>
        <taxon>Papilionoideae</taxon>
        <taxon>50 kb inversion clade</taxon>
        <taxon>NPAAA clade</taxon>
        <taxon>indigoferoid/millettioid clade</taxon>
        <taxon>Phaseoleae</taxon>
        <taxon>Vigna</taxon>
    </lineage>
</organism>
<keyword evidence="3" id="KW-1185">Reference proteome</keyword>
<feature type="compositionally biased region" description="Basic residues" evidence="1">
    <location>
        <begin position="58"/>
        <end position="67"/>
    </location>
</feature>
<accession>A0A0S3SKP6</accession>
<evidence type="ECO:0000313" key="2">
    <source>
        <dbReference type="EMBL" id="BAT93439.1"/>
    </source>
</evidence>